<comment type="catalytic activity">
    <reaction evidence="11 12">
        <text>uridine(1498) in 16S rRNA + S-adenosyl-L-methionine = N(3)-methyluridine(1498) in 16S rRNA + S-adenosyl-L-homocysteine + H(+)</text>
        <dbReference type="Rhea" id="RHEA:42920"/>
        <dbReference type="Rhea" id="RHEA-COMP:10283"/>
        <dbReference type="Rhea" id="RHEA-COMP:10284"/>
        <dbReference type="ChEBI" id="CHEBI:15378"/>
        <dbReference type="ChEBI" id="CHEBI:57856"/>
        <dbReference type="ChEBI" id="CHEBI:59789"/>
        <dbReference type="ChEBI" id="CHEBI:65315"/>
        <dbReference type="ChEBI" id="CHEBI:74502"/>
        <dbReference type="EC" id="2.1.1.193"/>
    </reaction>
</comment>
<name>A0ABY3PPY0_9CYAN</name>
<keyword evidence="16" id="KW-1185">Reference proteome</keyword>
<dbReference type="PANTHER" id="PTHR30027">
    <property type="entry name" value="RIBOSOMAL RNA SMALL SUBUNIT METHYLTRANSFERASE E"/>
    <property type="match status" value="1"/>
</dbReference>
<proteinExistence type="inferred from homology"/>
<dbReference type="NCBIfam" id="TIGR00046">
    <property type="entry name" value="RsmE family RNA methyltransferase"/>
    <property type="match status" value="1"/>
</dbReference>
<evidence type="ECO:0000259" key="14">
    <source>
        <dbReference type="Pfam" id="PF20260"/>
    </source>
</evidence>
<gene>
    <name evidence="15" type="ORF">ISF26_05905</name>
</gene>
<feature type="domain" description="Ribosomal RNA small subunit methyltransferase E PUA-like" evidence="14">
    <location>
        <begin position="21"/>
        <end position="56"/>
    </location>
</feature>
<evidence type="ECO:0000256" key="8">
    <source>
        <dbReference type="ARBA" id="ARBA00022679"/>
    </source>
</evidence>
<dbReference type="EMBL" id="CP063845">
    <property type="protein sequence ID" value="UFP95765.1"/>
    <property type="molecule type" value="Genomic_DNA"/>
</dbReference>
<accession>A0ABY3PPY0</accession>
<evidence type="ECO:0000313" key="16">
    <source>
        <dbReference type="Proteomes" id="UP001054846"/>
    </source>
</evidence>
<dbReference type="PIRSF" id="PIRSF015601">
    <property type="entry name" value="MTase_slr0722"/>
    <property type="match status" value="1"/>
</dbReference>
<dbReference type="CDD" id="cd18084">
    <property type="entry name" value="RsmE-like"/>
    <property type="match status" value="1"/>
</dbReference>
<evidence type="ECO:0000256" key="5">
    <source>
        <dbReference type="ARBA" id="ARBA00022490"/>
    </source>
</evidence>
<dbReference type="InterPro" id="IPR015947">
    <property type="entry name" value="PUA-like_sf"/>
</dbReference>
<keyword evidence="5 12" id="KW-0963">Cytoplasm</keyword>
<evidence type="ECO:0000256" key="10">
    <source>
        <dbReference type="ARBA" id="ARBA00025699"/>
    </source>
</evidence>
<reference evidence="15 16" key="1">
    <citation type="journal article" date="2021" name="Genome Biol. Evol.">
        <title>Complete Genome Sequencing of a Novel Gloeobacter Species from a Waterfall Cave in Mexico.</title>
        <authorList>
            <person name="Saw J.H."/>
            <person name="Cardona T."/>
            <person name="Montejano G."/>
        </authorList>
    </citation>
    <scope>NUCLEOTIDE SEQUENCE [LARGE SCALE GENOMIC DNA]</scope>
    <source>
        <strain evidence="15">MG652769</strain>
    </source>
</reference>
<dbReference type="SUPFAM" id="SSF88697">
    <property type="entry name" value="PUA domain-like"/>
    <property type="match status" value="1"/>
</dbReference>
<feature type="domain" description="Ribosomal RNA small subunit methyltransferase E methyltransferase" evidence="13">
    <location>
        <begin position="71"/>
        <end position="227"/>
    </location>
</feature>
<protein>
    <recommendedName>
        <fullName evidence="4 12">Ribosomal RNA small subunit methyltransferase E</fullName>
        <ecNumber evidence="3 12">2.1.1.193</ecNumber>
    </recommendedName>
</protein>
<dbReference type="Gene3D" id="3.40.1280.10">
    <property type="match status" value="1"/>
</dbReference>
<comment type="function">
    <text evidence="10 12">Specifically methylates the N3 position of the uracil ring of uridine 1498 (m3U1498) in 16S rRNA. Acts on the fully assembled 30S ribosomal subunit.</text>
</comment>
<sequence>MGSTTRLFLDPVQFSADTARLDPAQSHYLRQVLRLRDGASCIIGDGLGNTWQATLAGNTARLGPLLPRTGELPLPVTIACAVPKGDRWDWLLQKSTELGADRIVPLVCERSVVQPDAKRRVRWQAIVREAAEQSERAVLPVVELPALFGVFLKHPARGTRLICTARGVRPSLLNFLPTTALTLLFGPEGGFSESEVAAATDVGYQVCSLGSRILRTETAPLLALGWIAAWYEGKPEDT</sequence>
<dbReference type="Pfam" id="PF04452">
    <property type="entry name" value="Methyltrans_RNA"/>
    <property type="match status" value="1"/>
</dbReference>
<dbReference type="InterPro" id="IPR046886">
    <property type="entry name" value="RsmE_MTase_dom"/>
</dbReference>
<comment type="subcellular location">
    <subcellularLocation>
        <location evidence="1 12">Cytoplasm</location>
    </subcellularLocation>
</comment>
<organism evidence="15 16">
    <name type="scientific">Gloeobacter morelensis MG652769</name>
    <dbReference type="NCBI Taxonomy" id="2781736"/>
    <lineage>
        <taxon>Bacteria</taxon>
        <taxon>Bacillati</taxon>
        <taxon>Cyanobacteriota</taxon>
        <taxon>Cyanophyceae</taxon>
        <taxon>Gloeobacterales</taxon>
        <taxon>Gloeobacteraceae</taxon>
        <taxon>Gloeobacter</taxon>
        <taxon>Gloeobacter morelensis</taxon>
    </lineage>
</organism>
<dbReference type="Proteomes" id="UP001054846">
    <property type="component" value="Chromosome"/>
</dbReference>
<evidence type="ECO:0000259" key="13">
    <source>
        <dbReference type="Pfam" id="PF04452"/>
    </source>
</evidence>
<evidence type="ECO:0000256" key="2">
    <source>
        <dbReference type="ARBA" id="ARBA00005528"/>
    </source>
</evidence>
<dbReference type="Pfam" id="PF20260">
    <property type="entry name" value="PUA_4"/>
    <property type="match status" value="1"/>
</dbReference>
<evidence type="ECO:0000256" key="4">
    <source>
        <dbReference type="ARBA" id="ARBA00013673"/>
    </source>
</evidence>
<dbReference type="InterPro" id="IPR029028">
    <property type="entry name" value="Alpha/beta_knot_MTases"/>
</dbReference>
<keyword evidence="6 12" id="KW-0698">rRNA processing</keyword>
<dbReference type="EC" id="2.1.1.193" evidence="3 12"/>
<dbReference type="InterPro" id="IPR046887">
    <property type="entry name" value="RsmE_PUA-like"/>
</dbReference>
<comment type="similarity">
    <text evidence="2 12">Belongs to the RNA methyltransferase RsmE family.</text>
</comment>
<evidence type="ECO:0000313" key="15">
    <source>
        <dbReference type="EMBL" id="UFP95765.1"/>
    </source>
</evidence>
<evidence type="ECO:0000256" key="1">
    <source>
        <dbReference type="ARBA" id="ARBA00004496"/>
    </source>
</evidence>
<evidence type="ECO:0000256" key="12">
    <source>
        <dbReference type="PIRNR" id="PIRNR015601"/>
    </source>
</evidence>
<dbReference type="InterPro" id="IPR029026">
    <property type="entry name" value="tRNA_m1G_MTases_N"/>
</dbReference>
<evidence type="ECO:0000256" key="6">
    <source>
        <dbReference type="ARBA" id="ARBA00022552"/>
    </source>
</evidence>
<dbReference type="InterPro" id="IPR006700">
    <property type="entry name" value="RsmE"/>
</dbReference>
<evidence type="ECO:0000256" key="9">
    <source>
        <dbReference type="ARBA" id="ARBA00022691"/>
    </source>
</evidence>
<keyword evidence="7 12" id="KW-0489">Methyltransferase</keyword>
<keyword evidence="9 12" id="KW-0949">S-adenosyl-L-methionine</keyword>
<dbReference type="PANTHER" id="PTHR30027:SF3">
    <property type="entry name" value="16S RRNA (URACIL(1498)-N(3))-METHYLTRANSFERASE"/>
    <property type="match status" value="1"/>
</dbReference>
<dbReference type="RefSeq" id="WP_230842990.1">
    <property type="nucleotide sequence ID" value="NZ_CP063845.1"/>
</dbReference>
<evidence type="ECO:0000256" key="7">
    <source>
        <dbReference type="ARBA" id="ARBA00022603"/>
    </source>
</evidence>
<dbReference type="SUPFAM" id="SSF75217">
    <property type="entry name" value="alpha/beta knot"/>
    <property type="match status" value="1"/>
</dbReference>
<evidence type="ECO:0000256" key="3">
    <source>
        <dbReference type="ARBA" id="ARBA00012328"/>
    </source>
</evidence>
<keyword evidence="8 12" id="KW-0808">Transferase</keyword>
<evidence type="ECO:0000256" key="11">
    <source>
        <dbReference type="ARBA" id="ARBA00047944"/>
    </source>
</evidence>